<comment type="subcellular location">
    <subcellularLocation>
        <location evidence="1">Nucleus</location>
    </subcellularLocation>
</comment>
<dbReference type="OrthoDB" id="6262333at2759"/>
<evidence type="ECO:0000256" key="1">
    <source>
        <dbReference type="ARBA" id="ARBA00004123"/>
    </source>
</evidence>
<organism evidence="10">
    <name type="scientific">Strongyloides ratti</name>
    <name type="common">Parasitic roundworm</name>
    <dbReference type="NCBI Taxonomy" id="34506"/>
    <lineage>
        <taxon>Eukaryota</taxon>
        <taxon>Metazoa</taxon>
        <taxon>Ecdysozoa</taxon>
        <taxon>Nematoda</taxon>
        <taxon>Chromadorea</taxon>
        <taxon>Rhabditida</taxon>
        <taxon>Tylenchina</taxon>
        <taxon>Panagrolaimomorpha</taxon>
        <taxon>Strongyloidoidea</taxon>
        <taxon>Strongyloididae</taxon>
        <taxon>Strongyloides</taxon>
    </lineage>
</organism>
<feature type="region of interest" description="Disordered" evidence="8">
    <location>
        <begin position="308"/>
        <end position="335"/>
    </location>
</feature>
<evidence type="ECO:0000256" key="5">
    <source>
        <dbReference type="ARBA" id="ARBA00023155"/>
    </source>
</evidence>
<dbReference type="PANTHER" id="PTHR14057">
    <property type="entry name" value="TRANSCRIPTION FACTOR ONECUT"/>
    <property type="match status" value="1"/>
</dbReference>
<dbReference type="GO" id="GO:0005634">
    <property type="term" value="C:nucleus"/>
    <property type="evidence" value="ECO:0007669"/>
    <property type="project" value="UniProtKB-SubCell"/>
</dbReference>
<name>A0A090LA42_STRRB</name>
<keyword evidence="6" id="KW-0804">Transcription</keyword>
<dbReference type="InterPro" id="IPR003350">
    <property type="entry name" value="CUT_dom"/>
</dbReference>
<gene>
    <name evidence="10 12 13" type="ORF">SRAE_2000130400</name>
</gene>
<evidence type="ECO:0000256" key="8">
    <source>
        <dbReference type="SAM" id="MobiDB-lite"/>
    </source>
</evidence>
<dbReference type="InterPro" id="IPR051649">
    <property type="entry name" value="CUT_Homeobox"/>
</dbReference>
<reference evidence="10 11" key="1">
    <citation type="submission" date="2014-09" db="EMBL/GenBank/DDBJ databases">
        <authorList>
            <person name="Martin A.A."/>
        </authorList>
    </citation>
    <scope>NUCLEOTIDE SEQUENCE</scope>
    <source>
        <strain evidence="11">ED321</strain>
        <strain evidence="10">ED321 Heterogonic</strain>
    </source>
</reference>
<dbReference type="STRING" id="34506.A0A090LA42"/>
<evidence type="ECO:0000256" key="3">
    <source>
        <dbReference type="ARBA" id="ARBA00023015"/>
    </source>
</evidence>
<feature type="domain" description="CUT" evidence="9">
    <location>
        <begin position="354"/>
        <end position="440"/>
    </location>
</feature>
<protein>
    <submittedName>
        <fullName evidence="10 12">Homeobox protein onecut</fullName>
    </submittedName>
</protein>
<dbReference type="CTD" id="36379001"/>
<accession>A0A090LA42</accession>
<keyword evidence="5 10" id="KW-0371">Homeobox</keyword>
<keyword evidence="7" id="KW-0539">Nucleus</keyword>
<proteinExistence type="inferred from homology"/>
<dbReference type="SMART" id="SM01109">
    <property type="entry name" value="CUT"/>
    <property type="match status" value="1"/>
</dbReference>
<dbReference type="WBParaSite" id="SRAE_2000130400.1">
    <property type="protein sequence ID" value="SRAE_2000130400.1"/>
    <property type="gene ID" value="WBGene00261507"/>
</dbReference>
<evidence type="ECO:0000313" key="10">
    <source>
        <dbReference type="EMBL" id="CEF66636.1"/>
    </source>
</evidence>
<keyword evidence="3" id="KW-0805">Transcription regulation</keyword>
<evidence type="ECO:0000256" key="7">
    <source>
        <dbReference type="ARBA" id="ARBA00023242"/>
    </source>
</evidence>
<reference evidence="12" key="2">
    <citation type="submission" date="2020-12" db="UniProtKB">
        <authorList>
            <consortium name="WormBaseParasite"/>
        </authorList>
    </citation>
    <scope>IDENTIFICATION</scope>
</reference>
<dbReference type="FunFam" id="1.10.260.40:FF:000005">
    <property type="entry name" value="One cut domain family member"/>
    <property type="match status" value="1"/>
</dbReference>
<evidence type="ECO:0000256" key="2">
    <source>
        <dbReference type="ARBA" id="ARBA00008190"/>
    </source>
</evidence>
<dbReference type="RefSeq" id="XP_024505836.1">
    <property type="nucleotide sequence ID" value="XM_024652239.1"/>
</dbReference>
<evidence type="ECO:0000313" key="12">
    <source>
        <dbReference type="WBParaSite" id="SRAE_2000130400.1"/>
    </source>
</evidence>
<dbReference type="PANTHER" id="PTHR14057:SF47">
    <property type="entry name" value="HOMEOBOX PROTEIN ONECUT"/>
    <property type="match status" value="1"/>
</dbReference>
<dbReference type="Pfam" id="PF02376">
    <property type="entry name" value="CUT"/>
    <property type="match status" value="1"/>
</dbReference>
<evidence type="ECO:0000256" key="4">
    <source>
        <dbReference type="ARBA" id="ARBA00023125"/>
    </source>
</evidence>
<dbReference type="EMBL" id="LN609529">
    <property type="protein sequence ID" value="CEF66636.1"/>
    <property type="molecule type" value="Genomic_DNA"/>
</dbReference>
<dbReference type="Gene3D" id="1.10.260.40">
    <property type="entry name" value="lambda repressor-like DNA-binding domains"/>
    <property type="match status" value="1"/>
</dbReference>
<dbReference type="PROSITE" id="PS51042">
    <property type="entry name" value="CUT"/>
    <property type="match status" value="1"/>
</dbReference>
<keyword evidence="4 10" id="KW-0238">DNA-binding</keyword>
<dbReference type="WormBase" id="SRAE_2000130400">
    <property type="protein sequence ID" value="SRP08086"/>
    <property type="gene ID" value="WBGene00261507"/>
</dbReference>
<dbReference type="GO" id="GO:0000978">
    <property type="term" value="F:RNA polymerase II cis-regulatory region sequence-specific DNA binding"/>
    <property type="evidence" value="ECO:0007669"/>
    <property type="project" value="TreeGrafter"/>
</dbReference>
<feature type="region of interest" description="Disordered" evidence="8">
    <location>
        <begin position="1"/>
        <end position="30"/>
    </location>
</feature>
<keyword evidence="11" id="KW-1185">Reference proteome</keyword>
<comment type="similarity">
    <text evidence="2">Belongs to the CUT homeobox family.</text>
</comment>
<sequence length="481" mass="56242">MAYQTKYISTGDSSKSYGVSDYQPQTNRQQQNCNFPDEIKNPVATDLVLYNEGNSNKRSFKKGTHQRYGEDQQFVKGPIILSSGFKGTNYQHVSQQNPIYSQFRRTRQNYLPSKLNRQYPWNINSDNPKSIEYNKVGNGCRPPLNHSPVTEKIVTRCCCCGRNRLLDEKNSYYGGNFDKQTISHQNLEIPKQYFRSNDNLPEHRIVQYNRHEFVIPDRNFCSIREVAQEHVYTQFNNHRNICVKQSSSPNLKVYSRFEGSSENLKKKSTVNNLSHNSIFDDITNNRNSQMCRSPSPLLARRQISSVSNTNIERSRESNYLVNEDSDRHHPNTNNSENPFLISFLEQYDSGRESDCLSDTSLDIDTQELCRFVADELKRYSISQSTFARKVLNRSQGTLSDMLRNPKPWNQLKTGRITFVRMHEWSCLPERERFRILVEGGKFMAPERRRRIRSKNRISKVNIETDDRTIRENEYETVTNNI</sequence>
<dbReference type="Proteomes" id="UP000035682">
    <property type="component" value="Unplaced"/>
</dbReference>
<evidence type="ECO:0000259" key="9">
    <source>
        <dbReference type="PROSITE" id="PS51042"/>
    </source>
</evidence>
<evidence type="ECO:0000256" key="6">
    <source>
        <dbReference type="ARBA" id="ARBA00023163"/>
    </source>
</evidence>
<dbReference type="GO" id="GO:0000981">
    <property type="term" value="F:DNA-binding transcription factor activity, RNA polymerase II-specific"/>
    <property type="evidence" value="ECO:0007669"/>
    <property type="project" value="TreeGrafter"/>
</dbReference>
<evidence type="ECO:0000313" key="13">
    <source>
        <dbReference type="WormBase" id="SRAE_2000130400"/>
    </source>
</evidence>
<dbReference type="AlphaFoldDB" id="A0A090LA42"/>
<dbReference type="InterPro" id="IPR010982">
    <property type="entry name" value="Lambda_DNA-bd_dom_sf"/>
</dbReference>
<dbReference type="GeneID" id="36379001"/>
<dbReference type="SUPFAM" id="SSF47413">
    <property type="entry name" value="lambda repressor-like DNA-binding domains"/>
    <property type="match status" value="1"/>
</dbReference>
<evidence type="ECO:0000313" key="11">
    <source>
        <dbReference type="Proteomes" id="UP000035682"/>
    </source>
</evidence>